<dbReference type="AlphaFoldDB" id="A0AAQ3PX72"/>
<evidence type="ECO:0000256" key="4">
    <source>
        <dbReference type="ARBA" id="ARBA00023180"/>
    </source>
</evidence>
<dbReference type="PANTHER" id="PTHR33044">
    <property type="entry name" value="BIFUNCTIONAL INHIBITOR/LIPID-TRANSFER PROTEIN/SEED STORAGE 2S ALBUMIN SUPERFAMILY PROTEIN-RELATED"/>
    <property type="match status" value="1"/>
</dbReference>
<evidence type="ECO:0000259" key="7">
    <source>
        <dbReference type="SMART" id="SM00499"/>
    </source>
</evidence>
<feature type="chain" id="PRO_5042842475" evidence="6">
    <location>
        <begin position="25"/>
        <end position="201"/>
    </location>
</feature>
<comment type="similarity">
    <text evidence="1">Belongs to the plant LTP family.</text>
</comment>
<sequence length="201" mass="20329">MARKVFEVSLALAFVMMLFARSSAQTPGGCTPVLSSLSPCISYIVGNSSAPTSTCCSQLAGLMQTQTQCLCAILGGGISQLGFIINQTQALTLPGACKLRMSPDSRCSGFTVSTPTAAPAEAPTPASPPETVTAPAPAPTTATSPTTANTVPGESTPSVPSASAPSGNGSKTTTETSTARSSTKFTPALFFFFLLFVTSCA</sequence>
<feature type="signal peptide" evidence="6">
    <location>
        <begin position="1"/>
        <end position="24"/>
    </location>
</feature>
<dbReference type="SMART" id="SM00499">
    <property type="entry name" value="AAI"/>
    <property type="match status" value="1"/>
</dbReference>
<protein>
    <submittedName>
        <fullName evidence="8">Non-specific lipid-transfer protein-like protein</fullName>
    </submittedName>
</protein>
<dbReference type="Proteomes" id="UP001327560">
    <property type="component" value="Chromosome 1"/>
</dbReference>
<feature type="region of interest" description="Disordered" evidence="5">
    <location>
        <begin position="110"/>
        <end position="180"/>
    </location>
</feature>
<dbReference type="GO" id="GO:0006869">
    <property type="term" value="P:lipid transport"/>
    <property type="evidence" value="ECO:0007669"/>
    <property type="project" value="InterPro"/>
</dbReference>
<evidence type="ECO:0000313" key="9">
    <source>
        <dbReference type="Proteomes" id="UP001327560"/>
    </source>
</evidence>
<dbReference type="InterPro" id="IPR016140">
    <property type="entry name" value="Bifunc_inhib/LTP/seed_store"/>
</dbReference>
<evidence type="ECO:0000256" key="1">
    <source>
        <dbReference type="ARBA" id="ARBA00009748"/>
    </source>
</evidence>
<dbReference type="Pfam" id="PF14368">
    <property type="entry name" value="LTP_2"/>
    <property type="match status" value="1"/>
</dbReference>
<dbReference type="InterPro" id="IPR043325">
    <property type="entry name" value="LTSS"/>
</dbReference>
<feature type="compositionally biased region" description="Low complexity" evidence="5">
    <location>
        <begin position="111"/>
        <end position="148"/>
    </location>
</feature>
<organism evidence="8 9">
    <name type="scientific">Canna indica</name>
    <name type="common">Indian-shot</name>
    <dbReference type="NCBI Taxonomy" id="4628"/>
    <lineage>
        <taxon>Eukaryota</taxon>
        <taxon>Viridiplantae</taxon>
        <taxon>Streptophyta</taxon>
        <taxon>Embryophyta</taxon>
        <taxon>Tracheophyta</taxon>
        <taxon>Spermatophyta</taxon>
        <taxon>Magnoliopsida</taxon>
        <taxon>Liliopsida</taxon>
        <taxon>Zingiberales</taxon>
        <taxon>Cannaceae</taxon>
        <taxon>Canna</taxon>
    </lineage>
</organism>
<keyword evidence="9" id="KW-1185">Reference proteome</keyword>
<dbReference type="PRINTS" id="PR00382">
    <property type="entry name" value="LIPIDTRNSFER"/>
</dbReference>
<evidence type="ECO:0000256" key="3">
    <source>
        <dbReference type="ARBA" id="ARBA00023157"/>
    </source>
</evidence>
<dbReference type="InterPro" id="IPR036312">
    <property type="entry name" value="Bifun_inhib/LTP/seed_sf"/>
</dbReference>
<dbReference type="InterPro" id="IPR000528">
    <property type="entry name" value="Plant_nsLTP"/>
</dbReference>
<keyword evidence="4" id="KW-0325">Glycoprotein</keyword>
<dbReference type="SUPFAM" id="SSF47699">
    <property type="entry name" value="Bifunctional inhibitor/lipid-transfer protein/seed storage 2S albumin"/>
    <property type="match status" value="1"/>
</dbReference>
<dbReference type="Gene3D" id="1.10.110.10">
    <property type="entry name" value="Plant lipid-transfer and hydrophobic proteins"/>
    <property type="match status" value="1"/>
</dbReference>
<evidence type="ECO:0000313" key="8">
    <source>
        <dbReference type="EMBL" id="WOK91763.1"/>
    </source>
</evidence>
<reference evidence="8 9" key="1">
    <citation type="submission" date="2023-10" db="EMBL/GenBank/DDBJ databases">
        <title>Chromosome-scale genome assembly provides insights into flower coloration mechanisms of Canna indica.</title>
        <authorList>
            <person name="Li C."/>
        </authorList>
    </citation>
    <scope>NUCLEOTIDE SEQUENCE [LARGE SCALE GENOMIC DNA]</scope>
    <source>
        <tissue evidence="8">Flower</tissue>
    </source>
</reference>
<keyword evidence="2 6" id="KW-0732">Signal</keyword>
<evidence type="ECO:0000256" key="5">
    <source>
        <dbReference type="SAM" id="MobiDB-lite"/>
    </source>
</evidence>
<name>A0AAQ3PX72_9LILI</name>
<dbReference type="GO" id="GO:0008289">
    <property type="term" value="F:lipid binding"/>
    <property type="evidence" value="ECO:0007669"/>
    <property type="project" value="InterPro"/>
</dbReference>
<keyword evidence="3" id="KW-1015">Disulfide bond</keyword>
<accession>A0AAQ3PX72</accession>
<feature type="compositionally biased region" description="Low complexity" evidence="5">
    <location>
        <begin position="155"/>
        <end position="180"/>
    </location>
</feature>
<feature type="domain" description="Bifunctional inhibitor/plant lipid transfer protein/seed storage helical" evidence="7">
    <location>
        <begin position="30"/>
        <end position="107"/>
    </location>
</feature>
<evidence type="ECO:0000256" key="6">
    <source>
        <dbReference type="SAM" id="SignalP"/>
    </source>
</evidence>
<dbReference type="CDD" id="cd00010">
    <property type="entry name" value="AAI_LTSS"/>
    <property type="match status" value="1"/>
</dbReference>
<dbReference type="EMBL" id="CP136890">
    <property type="protein sequence ID" value="WOK91763.1"/>
    <property type="molecule type" value="Genomic_DNA"/>
</dbReference>
<proteinExistence type="inferred from homology"/>
<evidence type="ECO:0000256" key="2">
    <source>
        <dbReference type="ARBA" id="ARBA00022729"/>
    </source>
</evidence>
<gene>
    <name evidence="8" type="ORF">Cni_G00454</name>
</gene>